<accession>A0A0A0IEJ5</accession>
<evidence type="ECO:0000313" key="2">
    <source>
        <dbReference type="EMBL" id="KGM98938.1"/>
    </source>
</evidence>
<proteinExistence type="predicted"/>
<dbReference type="EMBL" id="JDRY01000042">
    <property type="protein sequence ID" value="KGM98938.1"/>
    <property type="molecule type" value="Genomic_DNA"/>
</dbReference>
<gene>
    <name evidence="2" type="ORF">Z955_09730</name>
</gene>
<dbReference type="InterPro" id="IPR049516">
    <property type="entry name" value="FAD-depend_C"/>
</dbReference>
<dbReference type="PRINTS" id="PR00469">
    <property type="entry name" value="PNDRDTASEII"/>
</dbReference>
<dbReference type="PIRSF" id="PIRSF038984">
    <property type="entry name" value="FAD_binding_protein"/>
    <property type="match status" value="1"/>
</dbReference>
<dbReference type="InterPro" id="IPR036188">
    <property type="entry name" value="FAD/NAD-bd_sf"/>
</dbReference>
<organism evidence="2 3">
    <name type="scientific">Clostridium botulinum C/D str. DC5</name>
    <dbReference type="NCBI Taxonomy" id="1443128"/>
    <lineage>
        <taxon>Bacteria</taxon>
        <taxon>Bacillati</taxon>
        <taxon>Bacillota</taxon>
        <taxon>Clostridia</taxon>
        <taxon>Eubacteriales</taxon>
        <taxon>Clostridiaceae</taxon>
        <taxon>Clostridium</taxon>
    </lineage>
</organism>
<evidence type="ECO:0000259" key="1">
    <source>
        <dbReference type="Pfam" id="PF21688"/>
    </source>
</evidence>
<dbReference type="PRINTS" id="PR00368">
    <property type="entry name" value="FADPNR"/>
</dbReference>
<feature type="domain" description="FAD-dependent protein C-terminal" evidence="1">
    <location>
        <begin position="234"/>
        <end position="417"/>
    </location>
</feature>
<dbReference type="SUPFAM" id="SSF51905">
    <property type="entry name" value="FAD/NAD(P)-binding domain"/>
    <property type="match status" value="1"/>
</dbReference>
<dbReference type="Proteomes" id="UP000030014">
    <property type="component" value="Unassembled WGS sequence"/>
</dbReference>
<dbReference type="RefSeq" id="WP_039259650.1">
    <property type="nucleotide sequence ID" value="NZ_JDRY01000042.1"/>
</dbReference>
<dbReference type="Gene3D" id="3.50.50.60">
    <property type="entry name" value="FAD/NAD(P)-binding domain"/>
    <property type="match status" value="1"/>
</dbReference>
<reference evidence="2 3" key="1">
    <citation type="submission" date="2014-01" db="EMBL/GenBank/DDBJ databases">
        <title>Plasmidome dynamics in the species complex Clostridium novyi sensu lato converts strains of independent lineages into distinctly different pathogens.</title>
        <authorList>
            <person name="Skarin H."/>
            <person name="Segerman B."/>
        </authorList>
    </citation>
    <scope>NUCLEOTIDE SEQUENCE [LARGE SCALE GENOMIC DNA]</scope>
    <source>
        <strain evidence="2 3">DC5</strain>
    </source>
</reference>
<name>A0A0A0IEJ5_CLOBO</name>
<evidence type="ECO:0000313" key="3">
    <source>
        <dbReference type="Proteomes" id="UP000030014"/>
    </source>
</evidence>
<comment type="caution">
    <text evidence="2">The sequence shown here is derived from an EMBL/GenBank/DDBJ whole genome shotgun (WGS) entry which is preliminary data.</text>
</comment>
<dbReference type="PANTHER" id="PTHR43106">
    <property type="entry name" value="DEHYDROGENASE-RELATED"/>
    <property type="match status" value="1"/>
</dbReference>
<dbReference type="AlphaFoldDB" id="A0A0A0IEJ5"/>
<dbReference type="Pfam" id="PF21688">
    <property type="entry name" value="FAD-depend_C"/>
    <property type="match status" value="1"/>
</dbReference>
<sequence length="485" mass="54165">MKKIYDLIIVGAGPAGIFTALETTKLNPKLNVLIIDKGRSIEKRTCPARKTGKCVNCSPCAITFGWSGAGAFSDGKLSLSPEVGGRILEYYSEEESKELINYCDNIYLKFGANKVVHGLNNERVEEIKYEASKHNIRLIECPVRHLGTELAYNVLRDMYSHLINNTNTDFLELTEAEELIVENNKVLGIKVKINKELVEIKGEYVVVAPGRGGAEWLSKEAEKHNLKTKNNAVDIGVRVEVPNSIMDHLTKDLYEAKLVYYSDTFDNKVRTFCMNPGGVVSEEHYDDNIAVVNGHSYSQSKLRTNNTNFAMLVSTSFTEPFNQPIDYGKYIAQLGNMLTGGPIMVQRLGDLLQGRRTDETRLKKSTTIPTLKSAVPGDLSFVLPQRHLTSIVEAIKAFDKVAPGLYSKNTLLYGVEVKFYSSKFETNDKFETEVQNLYTIGDGAGITRGLMQASSTGVIVARDIVKKIQNNIKHFNIMVYNELYD</sequence>
<protein>
    <submittedName>
        <fullName evidence="2">FAD-dependent oxidoreductase</fullName>
    </submittedName>
</protein>
<dbReference type="InterPro" id="IPR028348">
    <property type="entry name" value="FAD-binding_protein"/>
</dbReference>
<dbReference type="PANTHER" id="PTHR43106:SF1">
    <property type="entry name" value="DEHYDROGENASE-RELATED"/>
    <property type="match status" value="1"/>
</dbReference>